<evidence type="ECO:0000313" key="2">
    <source>
        <dbReference type="Proteomes" id="UP000290815"/>
    </source>
</evidence>
<reference evidence="1 2" key="1">
    <citation type="submission" date="2019-01" db="EMBL/GenBank/DDBJ databases">
        <authorList>
            <consortium name="Pathogen Informatics"/>
        </authorList>
    </citation>
    <scope>NUCLEOTIDE SEQUENCE [LARGE SCALE GENOMIC DNA]</scope>
    <source>
        <strain evidence="1 2">NCTC10194</strain>
    </source>
</reference>
<evidence type="ECO:0000313" key="1">
    <source>
        <dbReference type="EMBL" id="VEU71249.1"/>
    </source>
</evidence>
<proteinExistence type="predicted"/>
<dbReference type="KEGG" id="mgly:NCTC10194_00735"/>
<dbReference type="AlphaFoldDB" id="A0A449AWT2"/>
<organism evidence="1 2">
    <name type="scientific">Mycoplasmopsis glycophila</name>
    <dbReference type="NCBI Taxonomy" id="171285"/>
    <lineage>
        <taxon>Bacteria</taxon>
        <taxon>Bacillati</taxon>
        <taxon>Mycoplasmatota</taxon>
        <taxon>Mycoplasmoidales</taxon>
        <taxon>Metamycoplasmataceae</taxon>
        <taxon>Mycoplasmopsis</taxon>
    </lineage>
</organism>
<dbReference type="EMBL" id="LR215024">
    <property type="protein sequence ID" value="VEU71249.1"/>
    <property type="molecule type" value="Genomic_DNA"/>
</dbReference>
<gene>
    <name evidence="1" type="ORF">NCTC10194_00735</name>
</gene>
<keyword evidence="2" id="KW-1185">Reference proteome</keyword>
<name>A0A449AWT2_9BACT</name>
<sequence>MQRIYKIKDTIIVADKGISQNANLRYLEQKGYKYIV</sequence>
<accession>A0A449AWT2</accession>
<dbReference type="Proteomes" id="UP000290815">
    <property type="component" value="Chromosome"/>
</dbReference>
<protein>
    <submittedName>
        <fullName evidence="1">Uncharacterized protein</fullName>
    </submittedName>
</protein>